<dbReference type="SUPFAM" id="SSF53850">
    <property type="entry name" value="Periplasmic binding protein-like II"/>
    <property type="match status" value="1"/>
</dbReference>
<evidence type="ECO:0000313" key="8">
    <source>
        <dbReference type="Proteomes" id="UP000009045"/>
    </source>
</evidence>
<keyword evidence="3" id="KW-0813">Transport</keyword>
<evidence type="ECO:0000256" key="1">
    <source>
        <dbReference type="ARBA" id="ARBA00004418"/>
    </source>
</evidence>
<sequence length="278" mass="30126">MMWRSTTDNKEKPVRIAVLIVLTTVLAMPASAQDTALHDPSISRDAQDGVIRLYGAGGPDTAIRKVADVWTKETGRKVEITAGPEKTWSKKAQGDADVIWGTSEQAMTAFLETYKGFSSDQVEPIYLRPAVIAVKAGNPKGIMKFEDLLAEGTKIVVTEGAGVANTSGTGVWEDIAGRLGRLEDVAAFRSNIVAFEQGSGASFKAFKALDADAWITWPNWPLSNPDTLEAVPLSSDRAIWRDLSVALAPDADPDAKAFLDYLISDEAQKIMSREGWVR</sequence>
<feature type="signal peptide" evidence="6">
    <location>
        <begin position="1"/>
        <end position="32"/>
    </location>
</feature>
<proteinExistence type="inferred from homology"/>
<dbReference type="HOGENOM" id="CLU_084206_0_0_5"/>
<evidence type="ECO:0000256" key="5">
    <source>
        <dbReference type="ARBA" id="ARBA00022764"/>
    </source>
</evidence>
<evidence type="ECO:0000313" key="7">
    <source>
        <dbReference type="EMBL" id="AEH77417.1"/>
    </source>
</evidence>
<protein>
    <submittedName>
        <fullName evidence="7">Major antigenic peptide PEB</fullName>
    </submittedName>
</protein>
<dbReference type="GO" id="GO:1902358">
    <property type="term" value="P:sulfate transmembrane transport"/>
    <property type="evidence" value="ECO:0007669"/>
    <property type="project" value="InterPro"/>
</dbReference>
<feature type="chain" id="PRO_5003364642" evidence="6">
    <location>
        <begin position="33"/>
        <end position="278"/>
    </location>
</feature>
<organism evidence="7 8">
    <name type="scientific">Sinorhizobium meliloti (strain SM11)</name>
    <dbReference type="NCBI Taxonomy" id="707241"/>
    <lineage>
        <taxon>Bacteria</taxon>
        <taxon>Pseudomonadati</taxon>
        <taxon>Pseudomonadota</taxon>
        <taxon>Alphaproteobacteria</taxon>
        <taxon>Hyphomicrobiales</taxon>
        <taxon>Rhizobiaceae</taxon>
        <taxon>Sinorhizobium/Ensifer group</taxon>
        <taxon>Sinorhizobium</taxon>
    </lineage>
</organism>
<dbReference type="InterPro" id="IPR005669">
    <property type="entry name" value="Thiosulph/SO4-bd"/>
</dbReference>
<dbReference type="Pfam" id="PF13531">
    <property type="entry name" value="SBP_bac_11"/>
    <property type="match status" value="1"/>
</dbReference>
<keyword evidence="4 6" id="KW-0732">Signal</keyword>
<evidence type="ECO:0000256" key="2">
    <source>
        <dbReference type="ARBA" id="ARBA00006099"/>
    </source>
</evidence>
<name>F7X6L1_SINMM</name>
<keyword evidence="5" id="KW-0574">Periplasm</keyword>
<dbReference type="GO" id="GO:0042597">
    <property type="term" value="C:periplasmic space"/>
    <property type="evidence" value="ECO:0007669"/>
    <property type="project" value="UniProtKB-SubCell"/>
</dbReference>
<dbReference type="Gene3D" id="3.40.190.10">
    <property type="entry name" value="Periplasmic binding protein-like II"/>
    <property type="match status" value="2"/>
</dbReference>
<dbReference type="AlphaFoldDB" id="F7X6L1"/>
<dbReference type="EMBL" id="CP001830">
    <property type="protein sequence ID" value="AEH77417.1"/>
    <property type="molecule type" value="Genomic_DNA"/>
</dbReference>
<dbReference type="PATRIC" id="fig|707241.3.peg.130"/>
<comment type="similarity">
    <text evidence="2">Belongs to the prokaryotic sulfate-binding protein family.</text>
</comment>
<dbReference type="PANTHER" id="PTHR30368">
    <property type="entry name" value="SULFATE-BINDING PROTEIN"/>
    <property type="match status" value="1"/>
</dbReference>
<dbReference type="PANTHER" id="PTHR30368:SF2">
    <property type="entry name" value="SULFATE-BINDING PROTEIN"/>
    <property type="match status" value="1"/>
</dbReference>
<dbReference type="Proteomes" id="UP000009045">
    <property type="component" value="Chromosome"/>
</dbReference>
<accession>F7X6L1</accession>
<dbReference type="KEGG" id="smx:SM11_chr0130"/>
<comment type="subcellular location">
    <subcellularLocation>
        <location evidence="1">Periplasm</location>
    </subcellularLocation>
</comment>
<dbReference type="GO" id="GO:0140104">
    <property type="term" value="F:molecular carrier activity"/>
    <property type="evidence" value="ECO:0007669"/>
    <property type="project" value="InterPro"/>
</dbReference>
<gene>
    <name evidence="7" type="ordered locus">SM11_chr0130</name>
</gene>
<evidence type="ECO:0000256" key="6">
    <source>
        <dbReference type="SAM" id="SignalP"/>
    </source>
</evidence>
<evidence type="ECO:0000256" key="4">
    <source>
        <dbReference type="ARBA" id="ARBA00022729"/>
    </source>
</evidence>
<reference evidence="7 8" key="1">
    <citation type="journal article" date="2011" name="J. Biotechnol.">
        <title>The complete genome sequence of the dominant Sinorhizobium meliloti field isolate SM11 extends the S. meliloti pan-genome.</title>
        <authorList>
            <person name="Schneiker-Bekel S."/>
            <person name="Wibberg D."/>
            <person name="Bekel T."/>
            <person name="Blom J."/>
            <person name="Linke B."/>
            <person name="Neuweger H."/>
            <person name="Stiens M."/>
            <person name="Vorholter F.J."/>
            <person name="Weidner S."/>
            <person name="Goesmann A."/>
            <person name="Puhler A."/>
            <person name="Schluter A."/>
        </authorList>
    </citation>
    <scope>NUCLEOTIDE SEQUENCE [LARGE SCALE GENOMIC DNA]</scope>
    <source>
        <strain evidence="7 8">SM11</strain>
    </source>
</reference>
<dbReference type="CDD" id="cd13519">
    <property type="entry name" value="PBP2_PEB3_AcfC"/>
    <property type="match status" value="1"/>
</dbReference>
<evidence type="ECO:0000256" key="3">
    <source>
        <dbReference type="ARBA" id="ARBA00022448"/>
    </source>
</evidence>